<proteinExistence type="predicted"/>
<evidence type="ECO:0000256" key="1">
    <source>
        <dbReference type="SAM" id="Phobius"/>
    </source>
</evidence>
<evidence type="ECO:0000313" key="3">
    <source>
        <dbReference type="EMBL" id="SHJ33025.1"/>
    </source>
</evidence>
<evidence type="ECO:0000259" key="2">
    <source>
        <dbReference type="Pfam" id="PF02517"/>
    </source>
</evidence>
<feature type="domain" description="CAAX prenyl protease 2/Lysostaphin resistance protein A-like" evidence="2">
    <location>
        <begin position="120"/>
        <end position="201"/>
    </location>
</feature>
<dbReference type="EMBL" id="FQZS01000031">
    <property type="protein sequence ID" value="SHJ33025.1"/>
    <property type="molecule type" value="Genomic_DNA"/>
</dbReference>
<keyword evidence="1" id="KW-0812">Transmembrane</keyword>
<gene>
    <name evidence="3" type="ORF">SAMN02745176_03223</name>
</gene>
<accession>A0A1M6IF27</accession>
<dbReference type="Pfam" id="PF02517">
    <property type="entry name" value="Rce1-like"/>
    <property type="match status" value="1"/>
</dbReference>
<name>A0A1M6IF27_9FIRM</name>
<reference evidence="3 4" key="1">
    <citation type="submission" date="2016-11" db="EMBL/GenBank/DDBJ databases">
        <authorList>
            <person name="Jaros S."/>
            <person name="Januszkiewicz K."/>
            <person name="Wedrychowicz H."/>
        </authorList>
    </citation>
    <scope>NUCLEOTIDE SEQUENCE [LARGE SCALE GENOMIC DNA]</scope>
    <source>
        <strain evidence="3 4">DSM 19022</strain>
    </source>
</reference>
<dbReference type="InterPro" id="IPR003675">
    <property type="entry name" value="Rce1/LyrA-like_dom"/>
</dbReference>
<feature type="transmembrane region" description="Helical" evidence="1">
    <location>
        <begin position="72"/>
        <end position="91"/>
    </location>
</feature>
<keyword evidence="1" id="KW-1133">Transmembrane helix</keyword>
<sequence>MELLRFLLCILFGFLLSGVWFGLSFVIGALIQKMKISWLKYLNTLFASVIPIFLISLTLGIYPIQISGIRQIKVYVIGIVTIVITSVIITTKKTVIHKKGKEILFYGLDGLMMEIPQRMMMQSFLYGALKILGVSSLNFYTIIATGVIWCMGIISQAFLLKIHFDQDMFFDILASFVFSLGIGYVYQETGLIIITMIAHFCERILSCYIFSKRQNKLNTPYRDFYEGKAN</sequence>
<protein>
    <recommendedName>
        <fullName evidence="2">CAAX prenyl protease 2/Lysostaphin resistance protein A-like domain-containing protein</fullName>
    </recommendedName>
</protein>
<feature type="transmembrane region" description="Helical" evidence="1">
    <location>
        <begin position="139"/>
        <end position="159"/>
    </location>
</feature>
<feature type="transmembrane region" description="Helical" evidence="1">
    <location>
        <begin position="6"/>
        <end position="31"/>
    </location>
</feature>
<dbReference type="Proteomes" id="UP000184442">
    <property type="component" value="Unassembled WGS sequence"/>
</dbReference>
<dbReference type="GO" id="GO:0080120">
    <property type="term" value="P:CAAX-box protein maturation"/>
    <property type="evidence" value="ECO:0007669"/>
    <property type="project" value="UniProtKB-ARBA"/>
</dbReference>
<keyword evidence="4" id="KW-1185">Reference proteome</keyword>
<feature type="transmembrane region" description="Helical" evidence="1">
    <location>
        <begin position="43"/>
        <end position="66"/>
    </location>
</feature>
<keyword evidence="1" id="KW-0472">Membrane</keyword>
<dbReference type="RefSeq" id="WP_242944263.1">
    <property type="nucleotide sequence ID" value="NZ_FQZS01000031.1"/>
</dbReference>
<dbReference type="GO" id="GO:0004175">
    <property type="term" value="F:endopeptidase activity"/>
    <property type="evidence" value="ECO:0007669"/>
    <property type="project" value="UniProtKB-ARBA"/>
</dbReference>
<dbReference type="AlphaFoldDB" id="A0A1M6IF27"/>
<feature type="transmembrane region" description="Helical" evidence="1">
    <location>
        <begin position="168"/>
        <end position="186"/>
    </location>
</feature>
<evidence type="ECO:0000313" key="4">
    <source>
        <dbReference type="Proteomes" id="UP000184442"/>
    </source>
</evidence>
<organism evidence="3 4">
    <name type="scientific">Lutispora thermophila DSM 19022</name>
    <dbReference type="NCBI Taxonomy" id="1122184"/>
    <lineage>
        <taxon>Bacteria</taxon>
        <taxon>Bacillati</taxon>
        <taxon>Bacillota</taxon>
        <taxon>Clostridia</taxon>
        <taxon>Lutisporales</taxon>
        <taxon>Lutisporaceae</taxon>
        <taxon>Lutispora</taxon>
    </lineage>
</organism>